<organism evidence="15 16">
    <name type="scientific">Candidatus Aphodocola excrementigallinarum</name>
    <dbReference type="NCBI Taxonomy" id="2840670"/>
    <lineage>
        <taxon>Bacteria</taxon>
        <taxon>Bacillati</taxon>
        <taxon>Bacillota</taxon>
        <taxon>Bacilli</taxon>
        <taxon>Candidatus Aphodocola</taxon>
    </lineage>
</organism>
<dbReference type="SUPFAM" id="SSF52540">
    <property type="entry name" value="P-loop containing nucleoside triphosphate hydrolases"/>
    <property type="match status" value="1"/>
</dbReference>
<dbReference type="FunFam" id="3.30.63.10:FF:000005">
    <property type="entry name" value="Guanylate kinase"/>
    <property type="match status" value="1"/>
</dbReference>
<comment type="function">
    <text evidence="1 13">Essential for recycling GMP and indirectly, cGMP.</text>
</comment>
<dbReference type="InterPro" id="IPR027417">
    <property type="entry name" value="P-loop_NTPase"/>
</dbReference>
<keyword evidence="6 13" id="KW-0963">Cytoplasm</keyword>
<sequence>MSEIIKSSQKGSLIVLSGPSGCGKDSVCERLKEYNDNFWVSISCTTRKPREGEEDGINYFFITKDEFKEKVKHQDFLEYAVYNGNYYGTPKDKINEYLNKGVDVILVIEVQGALKIKHKVPEAVFIFLMPPTMKDLVYRLKMRGTETNEKIIKRFKEAYKEINEVTKYNYVVVNDDLDEATRKVNAIIESQKCMVERIEEVYLNNPEEEIHELLMDEKYFKNNDINY</sequence>
<feature type="binding site" evidence="13">
    <location>
        <begin position="18"/>
        <end position="25"/>
    </location>
    <ligand>
        <name>ATP</name>
        <dbReference type="ChEBI" id="CHEBI:30616"/>
    </ligand>
</feature>
<dbReference type="HAMAP" id="MF_00328">
    <property type="entry name" value="Guanylate_kinase"/>
    <property type="match status" value="1"/>
</dbReference>
<name>A0A9D1LGF1_9FIRM</name>
<dbReference type="EC" id="2.7.4.8" evidence="4 13"/>
<dbReference type="PROSITE" id="PS50052">
    <property type="entry name" value="GUANYLATE_KINASE_2"/>
    <property type="match status" value="1"/>
</dbReference>
<dbReference type="SMART" id="SM00072">
    <property type="entry name" value="GuKc"/>
    <property type="match status" value="1"/>
</dbReference>
<evidence type="ECO:0000256" key="4">
    <source>
        <dbReference type="ARBA" id="ARBA00012961"/>
    </source>
</evidence>
<evidence type="ECO:0000256" key="2">
    <source>
        <dbReference type="ARBA" id="ARBA00004496"/>
    </source>
</evidence>
<dbReference type="AlphaFoldDB" id="A0A9D1LGF1"/>
<proteinExistence type="inferred from homology"/>
<dbReference type="GO" id="GO:0004385">
    <property type="term" value="F:GMP kinase activity"/>
    <property type="evidence" value="ECO:0007669"/>
    <property type="project" value="UniProtKB-UniRule"/>
</dbReference>
<gene>
    <name evidence="13 15" type="primary">gmk</name>
    <name evidence="15" type="ORF">IAB68_00240</name>
</gene>
<dbReference type="InterPro" id="IPR008145">
    <property type="entry name" value="GK/Ca_channel_bsu"/>
</dbReference>
<evidence type="ECO:0000256" key="7">
    <source>
        <dbReference type="ARBA" id="ARBA00022679"/>
    </source>
</evidence>
<dbReference type="InterPro" id="IPR020590">
    <property type="entry name" value="Guanylate_kinase_CS"/>
</dbReference>
<evidence type="ECO:0000256" key="8">
    <source>
        <dbReference type="ARBA" id="ARBA00022741"/>
    </source>
</evidence>
<keyword evidence="10 13" id="KW-0067">ATP-binding</keyword>
<dbReference type="Gene3D" id="3.40.50.300">
    <property type="entry name" value="P-loop containing nucleotide triphosphate hydrolases"/>
    <property type="match status" value="1"/>
</dbReference>
<evidence type="ECO:0000256" key="5">
    <source>
        <dbReference type="ARBA" id="ARBA00016296"/>
    </source>
</evidence>
<evidence type="ECO:0000256" key="10">
    <source>
        <dbReference type="ARBA" id="ARBA00022840"/>
    </source>
</evidence>
<dbReference type="GO" id="GO:0005829">
    <property type="term" value="C:cytosol"/>
    <property type="evidence" value="ECO:0007669"/>
    <property type="project" value="TreeGrafter"/>
</dbReference>
<evidence type="ECO:0000313" key="15">
    <source>
        <dbReference type="EMBL" id="HIU39718.1"/>
    </source>
</evidence>
<dbReference type="CDD" id="cd00071">
    <property type="entry name" value="GMPK"/>
    <property type="match status" value="1"/>
</dbReference>
<keyword evidence="9 13" id="KW-0418">Kinase</keyword>
<evidence type="ECO:0000256" key="9">
    <source>
        <dbReference type="ARBA" id="ARBA00022777"/>
    </source>
</evidence>
<evidence type="ECO:0000256" key="12">
    <source>
        <dbReference type="ARBA" id="ARBA00048594"/>
    </source>
</evidence>
<comment type="catalytic activity">
    <reaction evidence="12 13">
        <text>GMP + ATP = GDP + ADP</text>
        <dbReference type="Rhea" id="RHEA:20780"/>
        <dbReference type="ChEBI" id="CHEBI:30616"/>
        <dbReference type="ChEBI" id="CHEBI:58115"/>
        <dbReference type="ChEBI" id="CHEBI:58189"/>
        <dbReference type="ChEBI" id="CHEBI:456216"/>
        <dbReference type="EC" id="2.7.4.8"/>
    </reaction>
</comment>
<dbReference type="PANTHER" id="PTHR23117">
    <property type="entry name" value="GUANYLATE KINASE-RELATED"/>
    <property type="match status" value="1"/>
</dbReference>
<protein>
    <recommendedName>
        <fullName evidence="5 13">Guanylate kinase</fullName>
        <ecNumber evidence="4 13">2.7.4.8</ecNumber>
    </recommendedName>
    <alternativeName>
        <fullName evidence="11 13">GMP kinase</fullName>
    </alternativeName>
</protein>
<feature type="domain" description="Guanylate kinase-like" evidence="14">
    <location>
        <begin position="11"/>
        <end position="189"/>
    </location>
</feature>
<keyword evidence="7 13" id="KW-0808">Transferase</keyword>
<reference evidence="15" key="2">
    <citation type="journal article" date="2021" name="PeerJ">
        <title>Extensive microbial diversity within the chicken gut microbiome revealed by metagenomics and culture.</title>
        <authorList>
            <person name="Gilroy R."/>
            <person name="Ravi A."/>
            <person name="Getino M."/>
            <person name="Pursley I."/>
            <person name="Horton D.L."/>
            <person name="Alikhan N.F."/>
            <person name="Baker D."/>
            <person name="Gharbi K."/>
            <person name="Hall N."/>
            <person name="Watson M."/>
            <person name="Adriaenssens E.M."/>
            <person name="Foster-Nyarko E."/>
            <person name="Jarju S."/>
            <person name="Secka A."/>
            <person name="Antonio M."/>
            <person name="Oren A."/>
            <person name="Chaudhuri R.R."/>
            <person name="La Ragione R."/>
            <person name="Hildebrand F."/>
            <person name="Pallen M.J."/>
        </authorList>
    </citation>
    <scope>NUCLEOTIDE SEQUENCE</scope>
    <source>
        <strain evidence="15">CHK193-30670</strain>
    </source>
</reference>
<dbReference type="NCBIfam" id="TIGR03263">
    <property type="entry name" value="guanyl_kin"/>
    <property type="match status" value="1"/>
</dbReference>
<dbReference type="Pfam" id="PF00625">
    <property type="entry name" value="Guanylate_kin"/>
    <property type="match status" value="1"/>
</dbReference>
<dbReference type="InterPro" id="IPR008144">
    <property type="entry name" value="Guanylate_kin-like_dom"/>
</dbReference>
<evidence type="ECO:0000256" key="6">
    <source>
        <dbReference type="ARBA" id="ARBA00022490"/>
    </source>
</evidence>
<comment type="caution">
    <text evidence="15">The sequence shown here is derived from an EMBL/GenBank/DDBJ whole genome shotgun (WGS) entry which is preliminary data.</text>
</comment>
<comment type="similarity">
    <text evidence="3 13">Belongs to the guanylate kinase family.</text>
</comment>
<reference evidence="15" key="1">
    <citation type="submission" date="2020-10" db="EMBL/GenBank/DDBJ databases">
        <authorList>
            <person name="Gilroy R."/>
        </authorList>
    </citation>
    <scope>NUCLEOTIDE SEQUENCE</scope>
    <source>
        <strain evidence="15">CHK193-30670</strain>
    </source>
</reference>
<dbReference type="PANTHER" id="PTHR23117:SF13">
    <property type="entry name" value="GUANYLATE KINASE"/>
    <property type="match status" value="1"/>
</dbReference>
<evidence type="ECO:0000256" key="1">
    <source>
        <dbReference type="ARBA" id="ARBA00003531"/>
    </source>
</evidence>
<accession>A0A9D1LGF1</accession>
<evidence type="ECO:0000313" key="16">
    <source>
        <dbReference type="Proteomes" id="UP000824074"/>
    </source>
</evidence>
<dbReference type="InterPro" id="IPR017665">
    <property type="entry name" value="Guanylate_kinase"/>
</dbReference>
<dbReference type="GO" id="GO:0005524">
    <property type="term" value="F:ATP binding"/>
    <property type="evidence" value="ECO:0007669"/>
    <property type="project" value="UniProtKB-UniRule"/>
</dbReference>
<evidence type="ECO:0000256" key="3">
    <source>
        <dbReference type="ARBA" id="ARBA00005790"/>
    </source>
</evidence>
<keyword evidence="8 13" id="KW-0547">Nucleotide-binding</keyword>
<dbReference type="PROSITE" id="PS00856">
    <property type="entry name" value="GUANYLATE_KINASE_1"/>
    <property type="match status" value="1"/>
</dbReference>
<evidence type="ECO:0000256" key="11">
    <source>
        <dbReference type="ARBA" id="ARBA00030128"/>
    </source>
</evidence>
<dbReference type="EMBL" id="DVMT01000003">
    <property type="protein sequence ID" value="HIU39718.1"/>
    <property type="molecule type" value="Genomic_DNA"/>
</dbReference>
<evidence type="ECO:0000256" key="13">
    <source>
        <dbReference type="HAMAP-Rule" id="MF_00328"/>
    </source>
</evidence>
<comment type="subcellular location">
    <subcellularLocation>
        <location evidence="2 13">Cytoplasm</location>
    </subcellularLocation>
</comment>
<dbReference type="Gene3D" id="3.30.63.10">
    <property type="entry name" value="Guanylate Kinase phosphate binding domain"/>
    <property type="match status" value="1"/>
</dbReference>
<evidence type="ECO:0000259" key="14">
    <source>
        <dbReference type="PROSITE" id="PS50052"/>
    </source>
</evidence>
<dbReference type="Proteomes" id="UP000824074">
    <property type="component" value="Unassembled WGS sequence"/>
</dbReference>